<feature type="compositionally biased region" description="Low complexity" evidence="1">
    <location>
        <begin position="379"/>
        <end position="401"/>
    </location>
</feature>
<feature type="compositionally biased region" description="Low complexity" evidence="1">
    <location>
        <begin position="408"/>
        <end position="425"/>
    </location>
</feature>
<evidence type="ECO:0000313" key="3">
    <source>
        <dbReference type="EMBL" id="KAK3362726.1"/>
    </source>
</evidence>
<feature type="compositionally biased region" description="Acidic residues" evidence="1">
    <location>
        <begin position="426"/>
        <end position="436"/>
    </location>
</feature>
<organism evidence="3 4">
    <name type="scientific">Lasiosphaeria hispida</name>
    <dbReference type="NCBI Taxonomy" id="260671"/>
    <lineage>
        <taxon>Eukaryota</taxon>
        <taxon>Fungi</taxon>
        <taxon>Dikarya</taxon>
        <taxon>Ascomycota</taxon>
        <taxon>Pezizomycotina</taxon>
        <taxon>Sordariomycetes</taxon>
        <taxon>Sordariomycetidae</taxon>
        <taxon>Sordariales</taxon>
        <taxon>Lasiosphaeriaceae</taxon>
        <taxon>Lasiosphaeria</taxon>
    </lineage>
</organism>
<proteinExistence type="predicted"/>
<feature type="region of interest" description="Disordered" evidence="1">
    <location>
        <begin position="33"/>
        <end position="251"/>
    </location>
</feature>
<accession>A0AAJ0HTS0</accession>
<keyword evidence="4" id="KW-1185">Reference proteome</keyword>
<keyword evidence="2" id="KW-0472">Membrane</keyword>
<feature type="compositionally biased region" description="Polar residues" evidence="1">
    <location>
        <begin position="322"/>
        <end position="331"/>
    </location>
</feature>
<feature type="transmembrane region" description="Helical" evidence="2">
    <location>
        <begin position="6"/>
        <end position="26"/>
    </location>
</feature>
<comment type="caution">
    <text evidence="3">The sequence shown here is derived from an EMBL/GenBank/DDBJ whole genome shotgun (WGS) entry which is preliminary data.</text>
</comment>
<dbReference type="Proteomes" id="UP001275084">
    <property type="component" value="Unassembled WGS sequence"/>
</dbReference>
<reference evidence="3" key="2">
    <citation type="submission" date="2023-06" db="EMBL/GenBank/DDBJ databases">
        <authorList>
            <consortium name="Lawrence Berkeley National Laboratory"/>
            <person name="Haridas S."/>
            <person name="Hensen N."/>
            <person name="Bonometti L."/>
            <person name="Westerberg I."/>
            <person name="Brannstrom I.O."/>
            <person name="Guillou S."/>
            <person name="Cros-Aarteil S."/>
            <person name="Calhoun S."/>
            <person name="Kuo A."/>
            <person name="Mondo S."/>
            <person name="Pangilinan J."/>
            <person name="Riley R."/>
            <person name="Labutti K."/>
            <person name="Andreopoulos B."/>
            <person name="Lipzen A."/>
            <person name="Chen C."/>
            <person name="Yanf M."/>
            <person name="Daum C."/>
            <person name="Ng V."/>
            <person name="Clum A."/>
            <person name="Steindorff A."/>
            <person name="Ohm R."/>
            <person name="Martin F."/>
            <person name="Silar P."/>
            <person name="Natvig D."/>
            <person name="Lalanne C."/>
            <person name="Gautier V."/>
            <person name="Ament-Velasquez S.L."/>
            <person name="Kruys A."/>
            <person name="Hutchinson M.I."/>
            <person name="Powell A.J."/>
            <person name="Barry K."/>
            <person name="Miller A.N."/>
            <person name="Grigoriev I.V."/>
            <person name="Debuchy R."/>
            <person name="Gladieux P."/>
            <person name="Thoren M.H."/>
            <person name="Johannesson H."/>
        </authorList>
    </citation>
    <scope>NUCLEOTIDE SEQUENCE</scope>
    <source>
        <strain evidence="3">CBS 955.72</strain>
    </source>
</reference>
<feature type="compositionally biased region" description="Low complexity" evidence="1">
    <location>
        <begin position="75"/>
        <end position="85"/>
    </location>
</feature>
<feature type="compositionally biased region" description="Basic and acidic residues" evidence="1">
    <location>
        <begin position="201"/>
        <end position="251"/>
    </location>
</feature>
<feature type="compositionally biased region" description="Polar residues" evidence="1">
    <location>
        <begin position="276"/>
        <end position="295"/>
    </location>
</feature>
<protein>
    <submittedName>
        <fullName evidence="3">Uncharacterized protein</fullName>
    </submittedName>
</protein>
<feature type="region of interest" description="Disordered" evidence="1">
    <location>
        <begin position="276"/>
        <end position="335"/>
    </location>
</feature>
<name>A0AAJ0HTS0_9PEZI</name>
<keyword evidence="2" id="KW-0812">Transmembrane</keyword>
<evidence type="ECO:0000256" key="2">
    <source>
        <dbReference type="SAM" id="Phobius"/>
    </source>
</evidence>
<feature type="region of interest" description="Disordered" evidence="1">
    <location>
        <begin position="349"/>
        <end position="436"/>
    </location>
</feature>
<keyword evidence="2" id="KW-1133">Transmembrane helix</keyword>
<dbReference type="AlphaFoldDB" id="A0AAJ0HTS0"/>
<feature type="compositionally biased region" description="Basic and acidic residues" evidence="1">
    <location>
        <begin position="41"/>
        <end position="74"/>
    </location>
</feature>
<evidence type="ECO:0000256" key="1">
    <source>
        <dbReference type="SAM" id="MobiDB-lite"/>
    </source>
</evidence>
<sequence length="436" mass="46753">MGASMSYTVGAYAFCIFIAGSYYVFATKRAGSRAVKPSGKQRLDERPNVQVRKEKEKTKRQRGDAHGKDIDEPAKATQPKARPAPKAAPAPSQPAEDSSDDGVDNREFARQLASIKQGTNLNAPKKSEEKRQKSVKQSRARLIDEPVLDNKVSAPSSTTGVDGDDDESPLASPQVQAADAGDVTDMLGPKAAAGPAVLRLTDTDKTKQKEKKTKEPEKVETKKQRQNRLKAEAAKAAREESEKQRQVALEAQRRLARISEGRAAKDGSTFVAAQAAQSVWSDKGANTSSASSLTNGDYLPVQPLDTFDTSSHTDVSAPKTATPAQNKTGNYLASLSSLPSEEEQLKLLLGQEDWNTVTTKKSSKSKKKEPVTDNEAESAATQTQQAAPAAFQPVAAKAQKASVNGNGKPAKSFSQQSSFAALSPADEPEVEEEWDV</sequence>
<evidence type="ECO:0000313" key="4">
    <source>
        <dbReference type="Proteomes" id="UP001275084"/>
    </source>
</evidence>
<gene>
    <name evidence="3" type="ORF">B0T25DRAFT_14314</name>
</gene>
<reference evidence="3" key="1">
    <citation type="journal article" date="2023" name="Mol. Phylogenet. Evol.">
        <title>Genome-scale phylogeny and comparative genomics of the fungal order Sordariales.</title>
        <authorList>
            <person name="Hensen N."/>
            <person name="Bonometti L."/>
            <person name="Westerberg I."/>
            <person name="Brannstrom I.O."/>
            <person name="Guillou S."/>
            <person name="Cros-Aarteil S."/>
            <person name="Calhoun S."/>
            <person name="Haridas S."/>
            <person name="Kuo A."/>
            <person name="Mondo S."/>
            <person name="Pangilinan J."/>
            <person name="Riley R."/>
            <person name="LaButti K."/>
            <person name="Andreopoulos B."/>
            <person name="Lipzen A."/>
            <person name="Chen C."/>
            <person name="Yan M."/>
            <person name="Daum C."/>
            <person name="Ng V."/>
            <person name="Clum A."/>
            <person name="Steindorff A."/>
            <person name="Ohm R.A."/>
            <person name="Martin F."/>
            <person name="Silar P."/>
            <person name="Natvig D.O."/>
            <person name="Lalanne C."/>
            <person name="Gautier V."/>
            <person name="Ament-Velasquez S.L."/>
            <person name="Kruys A."/>
            <person name="Hutchinson M.I."/>
            <person name="Powell A.J."/>
            <person name="Barry K."/>
            <person name="Miller A.N."/>
            <person name="Grigoriev I.V."/>
            <person name="Debuchy R."/>
            <person name="Gladieux P."/>
            <person name="Hiltunen Thoren M."/>
            <person name="Johannesson H."/>
        </authorList>
    </citation>
    <scope>NUCLEOTIDE SEQUENCE</scope>
    <source>
        <strain evidence="3">CBS 955.72</strain>
    </source>
</reference>
<dbReference type="EMBL" id="JAUIQD010000001">
    <property type="protein sequence ID" value="KAK3362726.1"/>
    <property type="molecule type" value="Genomic_DNA"/>
</dbReference>